<dbReference type="STRING" id="1120923.SAMN02746095_02598"/>
<dbReference type="AlphaFoldDB" id="A0A0D6PHC4"/>
<organism evidence="3 4">
    <name type="scientific">Acidocella aminolytica 101 = DSM 11237</name>
    <dbReference type="NCBI Taxonomy" id="1120923"/>
    <lineage>
        <taxon>Bacteria</taxon>
        <taxon>Pseudomonadati</taxon>
        <taxon>Pseudomonadota</taxon>
        <taxon>Alphaproteobacteria</taxon>
        <taxon>Acetobacterales</taxon>
        <taxon>Acidocellaceae</taxon>
        <taxon>Acidocella</taxon>
    </lineage>
</organism>
<keyword evidence="4" id="KW-1185">Reference proteome</keyword>
<dbReference type="RefSeq" id="WP_048879539.1">
    <property type="nucleotide sequence ID" value="NZ_BANC01000076.1"/>
</dbReference>
<evidence type="ECO:0000313" key="3">
    <source>
        <dbReference type="EMBL" id="GAN81155.1"/>
    </source>
</evidence>
<comment type="caution">
    <text evidence="3">The sequence shown here is derived from an EMBL/GenBank/DDBJ whole genome shotgun (WGS) entry which is preliminary data.</text>
</comment>
<accession>A0A0D6PHC4</accession>
<evidence type="ECO:0000256" key="1">
    <source>
        <dbReference type="SAM" id="Coils"/>
    </source>
</evidence>
<keyword evidence="2" id="KW-1133">Transmembrane helix</keyword>
<name>A0A0D6PHC4_9PROT</name>
<sequence length="106" mass="12419">MRESWRTRLDRLAQAGQRLNQKIEKAADKYIQWQNRRHAHRRQKFLRQGWLYSTLLGLWLVLIVLELLGHQSAAVIHSSAGLGLIFLALKIWHTAMVIRAKKRGEP</sequence>
<dbReference type="Proteomes" id="UP000032668">
    <property type="component" value="Unassembled WGS sequence"/>
</dbReference>
<keyword evidence="1" id="KW-0175">Coiled coil</keyword>
<keyword evidence="2" id="KW-0472">Membrane</keyword>
<gene>
    <name evidence="3" type="ORF">Aam_078_032</name>
</gene>
<feature type="coiled-coil region" evidence="1">
    <location>
        <begin position="9"/>
        <end position="36"/>
    </location>
</feature>
<evidence type="ECO:0000256" key="2">
    <source>
        <dbReference type="SAM" id="Phobius"/>
    </source>
</evidence>
<feature type="transmembrane region" description="Helical" evidence="2">
    <location>
        <begin position="74"/>
        <end position="93"/>
    </location>
</feature>
<feature type="transmembrane region" description="Helical" evidence="2">
    <location>
        <begin position="50"/>
        <end position="68"/>
    </location>
</feature>
<dbReference type="OrthoDB" id="9894562at2"/>
<dbReference type="EMBL" id="BANC01000076">
    <property type="protein sequence ID" value="GAN81155.1"/>
    <property type="molecule type" value="Genomic_DNA"/>
</dbReference>
<proteinExistence type="predicted"/>
<evidence type="ECO:0000313" key="4">
    <source>
        <dbReference type="Proteomes" id="UP000032668"/>
    </source>
</evidence>
<reference evidence="3 4" key="1">
    <citation type="submission" date="2012-11" db="EMBL/GenBank/DDBJ databases">
        <title>Whole genome sequence of Acidocella aminolytica 101 = DSM 11237.</title>
        <authorList>
            <person name="Azuma Y."/>
            <person name="Higashiura N."/>
            <person name="Hirakawa H."/>
            <person name="Matsushita K."/>
        </authorList>
    </citation>
    <scope>NUCLEOTIDE SEQUENCE [LARGE SCALE GENOMIC DNA]</scope>
    <source>
        <strain evidence="4">101 / DSM 11237</strain>
    </source>
</reference>
<keyword evidence="2" id="KW-0812">Transmembrane</keyword>
<protein>
    <submittedName>
        <fullName evidence="3">Uncharacterized protein</fullName>
    </submittedName>
</protein>